<proteinExistence type="predicted"/>
<evidence type="ECO:0008006" key="4">
    <source>
        <dbReference type="Google" id="ProtNLM"/>
    </source>
</evidence>
<dbReference type="AlphaFoldDB" id="A0ABC8KAZ0"/>
<organism evidence="2 3">
    <name type="scientific">Eruca vesicaria subsp. sativa</name>
    <name type="common">Garden rocket</name>
    <name type="synonym">Eruca sativa</name>
    <dbReference type="NCBI Taxonomy" id="29727"/>
    <lineage>
        <taxon>Eukaryota</taxon>
        <taxon>Viridiplantae</taxon>
        <taxon>Streptophyta</taxon>
        <taxon>Embryophyta</taxon>
        <taxon>Tracheophyta</taxon>
        <taxon>Spermatophyta</taxon>
        <taxon>Magnoliopsida</taxon>
        <taxon>eudicotyledons</taxon>
        <taxon>Gunneridae</taxon>
        <taxon>Pentapetalae</taxon>
        <taxon>rosids</taxon>
        <taxon>malvids</taxon>
        <taxon>Brassicales</taxon>
        <taxon>Brassicaceae</taxon>
        <taxon>Brassiceae</taxon>
        <taxon>Eruca</taxon>
    </lineage>
</organism>
<protein>
    <recommendedName>
        <fullName evidence="4">UBC core domain-containing protein</fullName>
    </recommendedName>
</protein>
<accession>A0ABC8KAZ0</accession>
<dbReference type="Proteomes" id="UP001642260">
    <property type="component" value="Unassembled WGS sequence"/>
</dbReference>
<sequence>MLRGALHSKDMLLRVKISPNYPDPPPYAPTTTATTDDPTTAFPVQHKQLSADLV</sequence>
<keyword evidence="3" id="KW-1185">Reference proteome</keyword>
<name>A0ABC8KAZ0_ERUVS</name>
<evidence type="ECO:0000256" key="1">
    <source>
        <dbReference type="SAM" id="MobiDB-lite"/>
    </source>
</evidence>
<evidence type="ECO:0000313" key="2">
    <source>
        <dbReference type="EMBL" id="CAH8355762.1"/>
    </source>
</evidence>
<comment type="caution">
    <text evidence="2">The sequence shown here is derived from an EMBL/GenBank/DDBJ whole genome shotgun (WGS) entry which is preliminary data.</text>
</comment>
<feature type="compositionally biased region" description="Low complexity" evidence="1">
    <location>
        <begin position="29"/>
        <end position="41"/>
    </location>
</feature>
<dbReference type="EMBL" id="CAKOAT010211821">
    <property type="protein sequence ID" value="CAH8355762.1"/>
    <property type="molecule type" value="Genomic_DNA"/>
</dbReference>
<evidence type="ECO:0000313" key="3">
    <source>
        <dbReference type="Proteomes" id="UP001642260"/>
    </source>
</evidence>
<reference evidence="2 3" key="1">
    <citation type="submission" date="2022-03" db="EMBL/GenBank/DDBJ databases">
        <authorList>
            <person name="Macdonald S."/>
            <person name="Ahmed S."/>
            <person name="Newling K."/>
        </authorList>
    </citation>
    <scope>NUCLEOTIDE SEQUENCE [LARGE SCALE GENOMIC DNA]</scope>
</reference>
<feature type="region of interest" description="Disordered" evidence="1">
    <location>
        <begin position="16"/>
        <end position="41"/>
    </location>
</feature>
<gene>
    <name evidence="2" type="ORF">ERUC_LOCUS21517</name>
</gene>